<feature type="compositionally biased region" description="Acidic residues" evidence="1">
    <location>
        <begin position="58"/>
        <end position="72"/>
    </location>
</feature>
<accession>A0A8H5FV73</accession>
<name>A0A8H5FV73_9AGAR</name>
<keyword evidence="3" id="KW-1185">Reference proteome</keyword>
<proteinExistence type="predicted"/>
<evidence type="ECO:0000313" key="2">
    <source>
        <dbReference type="EMBL" id="KAF5350366.1"/>
    </source>
</evidence>
<feature type="compositionally biased region" description="Acidic residues" evidence="1">
    <location>
        <begin position="39"/>
        <end position="48"/>
    </location>
</feature>
<feature type="region of interest" description="Disordered" evidence="1">
    <location>
        <begin position="16"/>
        <end position="72"/>
    </location>
</feature>
<comment type="caution">
    <text evidence="2">The sequence shown here is derived from an EMBL/GenBank/DDBJ whole genome shotgun (WGS) entry which is preliminary data.</text>
</comment>
<dbReference type="Proteomes" id="UP000518752">
    <property type="component" value="Unassembled WGS sequence"/>
</dbReference>
<evidence type="ECO:0000256" key="1">
    <source>
        <dbReference type="SAM" id="MobiDB-lite"/>
    </source>
</evidence>
<evidence type="ECO:0000313" key="3">
    <source>
        <dbReference type="Proteomes" id="UP000518752"/>
    </source>
</evidence>
<sequence length="333" mass="37991">MNTQDIVVSDKITVRSARSTVQQPPRKRRRLAKNLFIQDEAEVDDSAEESERDRSGEDVEDENGLDFEDGTDNETFQTDLSGFREHQSLRVPSLFADVIQRIENSPLERVDTIKVSDFWQDNQIFLQNALYQHPRAPDVSQRHTVYHVRCHVRALLSFNDSLCGFAGQVSDILGPSIARRSDEEDQDYSRYYVNIFADRDMVIRFCPDLTLGAHIATSIPMEYASLDVESEEEVDEEELDEEEKRMMRMRMRLLPGLEVLIVIRIQLNLTRSSSAPPPPMTTEQIVHALAEQVASLTAAVSGRAAAKLRMNKPDLFKGQNSMEARRFLAQFIA</sequence>
<protein>
    <submittedName>
        <fullName evidence="2">Uncharacterized protein</fullName>
    </submittedName>
</protein>
<organism evidence="2 3">
    <name type="scientific">Collybiopsis confluens</name>
    <dbReference type="NCBI Taxonomy" id="2823264"/>
    <lineage>
        <taxon>Eukaryota</taxon>
        <taxon>Fungi</taxon>
        <taxon>Dikarya</taxon>
        <taxon>Basidiomycota</taxon>
        <taxon>Agaricomycotina</taxon>
        <taxon>Agaricomycetes</taxon>
        <taxon>Agaricomycetidae</taxon>
        <taxon>Agaricales</taxon>
        <taxon>Marasmiineae</taxon>
        <taxon>Omphalotaceae</taxon>
        <taxon>Collybiopsis</taxon>
    </lineage>
</organism>
<reference evidence="2 3" key="1">
    <citation type="journal article" date="2020" name="ISME J.">
        <title>Uncovering the hidden diversity of litter-decomposition mechanisms in mushroom-forming fungi.</title>
        <authorList>
            <person name="Floudas D."/>
            <person name="Bentzer J."/>
            <person name="Ahren D."/>
            <person name="Johansson T."/>
            <person name="Persson P."/>
            <person name="Tunlid A."/>
        </authorList>
    </citation>
    <scope>NUCLEOTIDE SEQUENCE [LARGE SCALE GENOMIC DNA]</scope>
    <source>
        <strain evidence="2 3">CBS 406.79</strain>
    </source>
</reference>
<dbReference type="OrthoDB" id="3267098at2759"/>
<gene>
    <name evidence="2" type="ORF">D9757_013634</name>
</gene>
<dbReference type="EMBL" id="JAACJN010000294">
    <property type="protein sequence ID" value="KAF5350366.1"/>
    <property type="molecule type" value="Genomic_DNA"/>
</dbReference>
<dbReference type="AlphaFoldDB" id="A0A8H5FV73"/>